<comment type="catalytic activity">
    <reaction evidence="1">
        <text>S-ubiquitinyl-[E2 ubiquitin-conjugating enzyme]-L-cysteine + [acceptor protein]-L-lysine = [E2 ubiquitin-conjugating enzyme]-L-cysteine + N(6)-ubiquitinyl-[acceptor protein]-L-lysine.</text>
        <dbReference type="EC" id="2.3.2.27"/>
    </reaction>
</comment>
<dbReference type="InterPro" id="IPR001841">
    <property type="entry name" value="Znf_RING"/>
</dbReference>
<keyword evidence="5" id="KW-0862">Zinc</keyword>
<feature type="region of interest" description="Disordered" evidence="8">
    <location>
        <begin position="405"/>
        <end position="425"/>
    </location>
</feature>
<feature type="transmembrane region" description="Helical" evidence="9">
    <location>
        <begin position="26"/>
        <end position="46"/>
    </location>
</feature>
<dbReference type="Proteomes" id="UP000000763">
    <property type="component" value="Chromosome 2"/>
</dbReference>
<dbReference type="SMART" id="SM00184">
    <property type="entry name" value="RING"/>
    <property type="match status" value="2"/>
</dbReference>
<name>Q6K512_ORYSJ</name>
<dbReference type="CDD" id="cd16461">
    <property type="entry name" value="RING-H2_EL5-like"/>
    <property type="match status" value="1"/>
</dbReference>
<keyword evidence="9" id="KW-0472">Membrane</keyword>
<dbReference type="FunFam" id="3.30.40.10:FF:000672">
    <property type="entry name" value="E3 ubiquitin-protein ligase ATL41"/>
    <property type="match status" value="1"/>
</dbReference>
<evidence type="ECO:0000256" key="9">
    <source>
        <dbReference type="SAM" id="Phobius"/>
    </source>
</evidence>
<organism evidence="11 12">
    <name type="scientific">Oryza sativa subsp. japonica</name>
    <name type="common">Rice</name>
    <dbReference type="NCBI Taxonomy" id="39947"/>
    <lineage>
        <taxon>Eukaryota</taxon>
        <taxon>Viridiplantae</taxon>
        <taxon>Streptophyta</taxon>
        <taxon>Embryophyta</taxon>
        <taxon>Tracheophyta</taxon>
        <taxon>Spermatophyta</taxon>
        <taxon>Magnoliopsida</taxon>
        <taxon>Liliopsida</taxon>
        <taxon>Poales</taxon>
        <taxon>Poaceae</taxon>
        <taxon>BOP clade</taxon>
        <taxon>Oryzoideae</taxon>
        <taxon>Oryzeae</taxon>
        <taxon>Oryzinae</taxon>
        <taxon>Oryza</taxon>
        <taxon>Oryza sativa</taxon>
    </lineage>
</organism>
<dbReference type="InterPro" id="IPR053238">
    <property type="entry name" value="RING-H2_zinc_finger"/>
</dbReference>
<evidence type="ECO:0000256" key="4">
    <source>
        <dbReference type="ARBA" id="ARBA00022771"/>
    </source>
</evidence>
<keyword evidence="4 7" id="KW-0863">Zinc-finger</keyword>
<feature type="domain" description="RING-type" evidence="10">
    <location>
        <begin position="352"/>
        <end position="394"/>
    </location>
</feature>
<reference evidence="12" key="1">
    <citation type="journal article" date="2005" name="Nature">
        <title>The map-based sequence of the rice genome.</title>
        <authorList>
            <consortium name="International rice genome sequencing project (IRGSP)"/>
            <person name="Matsumoto T."/>
            <person name="Wu J."/>
            <person name="Kanamori H."/>
            <person name="Katayose Y."/>
            <person name="Fujisawa M."/>
            <person name="Namiki N."/>
            <person name="Mizuno H."/>
            <person name="Yamamoto K."/>
            <person name="Antonio B.A."/>
            <person name="Baba T."/>
            <person name="Sakata K."/>
            <person name="Nagamura Y."/>
            <person name="Aoki H."/>
            <person name="Arikawa K."/>
            <person name="Arita K."/>
            <person name="Bito T."/>
            <person name="Chiden Y."/>
            <person name="Fujitsuka N."/>
            <person name="Fukunaka R."/>
            <person name="Hamada M."/>
            <person name="Harada C."/>
            <person name="Hayashi A."/>
            <person name="Hijishita S."/>
            <person name="Honda M."/>
            <person name="Hosokawa S."/>
            <person name="Ichikawa Y."/>
            <person name="Idonuma A."/>
            <person name="Iijima M."/>
            <person name="Ikeda M."/>
            <person name="Ikeno M."/>
            <person name="Ito K."/>
            <person name="Ito S."/>
            <person name="Ito T."/>
            <person name="Ito Y."/>
            <person name="Ito Y."/>
            <person name="Iwabuchi A."/>
            <person name="Kamiya K."/>
            <person name="Karasawa W."/>
            <person name="Kurita K."/>
            <person name="Katagiri S."/>
            <person name="Kikuta A."/>
            <person name="Kobayashi H."/>
            <person name="Kobayashi N."/>
            <person name="Machita K."/>
            <person name="Maehara T."/>
            <person name="Masukawa M."/>
            <person name="Mizubayashi T."/>
            <person name="Mukai Y."/>
            <person name="Nagasaki H."/>
            <person name="Nagata Y."/>
            <person name="Naito S."/>
            <person name="Nakashima M."/>
            <person name="Nakama Y."/>
            <person name="Nakamichi Y."/>
            <person name="Nakamura M."/>
            <person name="Meguro A."/>
            <person name="Negishi M."/>
            <person name="Ohta I."/>
            <person name="Ohta T."/>
            <person name="Okamoto M."/>
            <person name="Ono N."/>
            <person name="Saji S."/>
            <person name="Sakaguchi M."/>
            <person name="Sakai K."/>
            <person name="Shibata M."/>
            <person name="Shimokawa T."/>
            <person name="Song J."/>
            <person name="Takazaki Y."/>
            <person name="Terasawa K."/>
            <person name="Tsugane M."/>
            <person name="Tsuji K."/>
            <person name="Ueda S."/>
            <person name="Waki K."/>
            <person name="Yamagata H."/>
            <person name="Yamamoto M."/>
            <person name="Yamamoto S."/>
            <person name="Yamane H."/>
            <person name="Yoshiki S."/>
            <person name="Yoshihara R."/>
            <person name="Yukawa K."/>
            <person name="Zhong H."/>
            <person name="Yano M."/>
            <person name="Yuan Q."/>
            <person name="Ouyang S."/>
            <person name="Liu J."/>
            <person name="Jones K.M."/>
            <person name="Gansberger K."/>
            <person name="Moffat K."/>
            <person name="Hill J."/>
            <person name="Bera J."/>
            <person name="Fadrosh D."/>
            <person name="Jin S."/>
            <person name="Johri S."/>
            <person name="Kim M."/>
            <person name="Overton L."/>
            <person name="Reardon M."/>
            <person name="Tsitrin T."/>
            <person name="Vuong H."/>
            <person name="Weaver B."/>
            <person name="Ciecko A."/>
            <person name="Tallon L."/>
            <person name="Jackson J."/>
            <person name="Pai G."/>
            <person name="Aken S.V."/>
            <person name="Utterback T."/>
            <person name="Reidmuller S."/>
            <person name="Feldblyum T."/>
            <person name="Hsiao J."/>
            <person name="Zismann V."/>
            <person name="Iobst S."/>
            <person name="de Vazeille A.R."/>
            <person name="Buell C.R."/>
            <person name="Ying K."/>
            <person name="Li Y."/>
            <person name="Lu T."/>
            <person name="Huang Y."/>
            <person name="Zhao Q."/>
            <person name="Feng Q."/>
            <person name="Zhang L."/>
            <person name="Zhu J."/>
            <person name="Weng Q."/>
            <person name="Mu J."/>
            <person name="Lu Y."/>
            <person name="Fan D."/>
            <person name="Liu Y."/>
            <person name="Guan J."/>
            <person name="Zhang Y."/>
            <person name="Yu S."/>
            <person name="Liu X."/>
            <person name="Zhang Y."/>
            <person name="Hong G."/>
            <person name="Han B."/>
            <person name="Choisne N."/>
            <person name="Demange N."/>
            <person name="Orjeda G."/>
            <person name="Samain S."/>
            <person name="Cattolico L."/>
            <person name="Pelletier E."/>
            <person name="Couloux A."/>
            <person name="Segurens B."/>
            <person name="Wincker P."/>
            <person name="D'Hont A."/>
            <person name="Scarpelli C."/>
            <person name="Weissenbach J."/>
            <person name="Salanoubat M."/>
            <person name="Quetier F."/>
            <person name="Yu Y."/>
            <person name="Kim H.R."/>
            <person name="Rambo T."/>
            <person name="Currie J."/>
            <person name="Collura K."/>
            <person name="Luo M."/>
            <person name="Yang T."/>
            <person name="Ammiraju J.S.S."/>
            <person name="Engler F."/>
            <person name="Soderlund C."/>
            <person name="Wing R.A."/>
            <person name="Palmer L.E."/>
            <person name="de la Bastide M."/>
            <person name="Spiegel L."/>
            <person name="Nascimento L."/>
            <person name="Zutavern T."/>
            <person name="O'Shaughnessy A."/>
            <person name="Dike S."/>
            <person name="Dedhia N."/>
            <person name="Preston R."/>
            <person name="Balija V."/>
            <person name="McCombie W.R."/>
            <person name="Chow T."/>
            <person name="Chen H."/>
            <person name="Chung M."/>
            <person name="Chen C."/>
            <person name="Shaw J."/>
            <person name="Wu H."/>
            <person name="Hsiao K."/>
            <person name="Chao Y."/>
            <person name="Chu M."/>
            <person name="Cheng C."/>
            <person name="Hour A."/>
            <person name="Lee P."/>
            <person name="Lin S."/>
            <person name="Lin Y."/>
            <person name="Liou J."/>
            <person name="Liu S."/>
            <person name="Hsing Y."/>
            <person name="Raghuvanshi S."/>
            <person name="Mohanty A."/>
            <person name="Bharti A.K."/>
            <person name="Gaur A."/>
            <person name="Gupta V."/>
            <person name="Kumar D."/>
            <person name="Ravi V."/>
            <person name="Vij S."/>
            <person name="Kapur A."/>
            <person name="Khurana P."/>
            <person name="Khurana P."/>
            <person name="Khurana J.P."/>
            <person name="Tyagi A.K."/>
            <person name="Gaikwad K."/>
            <person name="Singh A."/>
            <person name="Dalal V."/>
            <person name="Srivastava S."/>
            <person name="Dixit A."/>
            <person name="Pal A.K."/>
            <person name="Ghazi I.A."/>
            <person name="Yadav M."/>
            <person name="Pandit A."/>
            <person name="Bhargava A."/>
            <person name="Sureshbabu K."/>
            <person name="Batra K."/>
            <person name="Sharma T.R."/>
            <person name="Mohapatra T."/>
            <person name="Singh N.K."/>
            <person name="Messing J."/>
            <person name="Nelson A.B."/>
            <person name="Fuks G."/>
            <person name="Kavchok S."/>
            <person name="Keizer G."/>
            <person name="Linton E."/>
            <person name="Llaca V."/>
            <person name="Song R."/>
            <person name="Tanyolac B."/>
            <person name="Young S."/>
            <person name="Ho-Il K."/>
            <person name="Hahn J.H."/>
            <person name="Sangsakoo G."/>
            <person name="Vanavichit A."/>
            <person name="de Mattos Luiz.A.T."/>
            <person name="Zimmer P.D."/>
            <person name="Malone G."/>
            <person name="Dellagostin O."/>
            <person name="de Oliveira A.C."/>
            <person name="Bevan M."/>
            <person name="Bancroft I."/>
            <person name="Minx P."/>
            <person name="Cordum H."/>
            <person name="Wilson R."/>
            <person name="Cheng Z."/>
            <person name="Jin W."/>
            <person name="Jiang J."/>
            <person name="Leong S.A."/>
            <person name="Iwama H."/>
            <person name="Gojobori T."/>
            <person name="Itoh T."/>
            <person name="Niimura Y."/>
            <person name="Fujii Y."/>
            <person name="Habara T."/>
            <person name="Sakai H."/>
            <person name="Sato Y."/>
            <person name="Wilson G."/>
            <person name="Kumar K."/>
            <person name="McCouch S."/>
            <person name="Juretic N."/>
            <person name="Hoen D."/>
            <person name="Wright S."/>
            <person name="Bruskiewich R."/>
            <person name="Bureau T."/>
            <person name="Miyao A."/>
            <person name="Hirochika H."/>
            <person name="Nishikawa T."/>
            <person name="Kadowaki K."/>
            <person name="Sugiura M."/>
            <person name="Burr B."/>
            <person name="Sasaki T."/>
        </authorList>
    </citation>
    <scope>NUCLEOTIDE SEQUENCE [LARGE SCALE GENOMIC DNA]</scope>
    <source>
        <strain evidence="12">cv. Nipponbare</strain>
    </source>
</reference>
<dbReference type="PROSITE" id="PS50089">
    <property type="entry name" value="ZF_RING_2"/>
    <property type="match status" value="2"/>
</dbReference>
<protein>
    <recommendedName>
        <fullName evidence="2">RING-type E3 ubiquitin transferase</fullName>
        <ecNumber evidence="2">2.3.2.27</ecNumber>
    </recommendedName>
</protein>
<proteinExistence type="inferred from homology"/>
<evidence type="ECO:0000256" key="8">
    <source>
        <dbReference type="SAM" id="MobiDB-lite"/>
    </source>
</evidence>
<evidence type="ECO:0000256" key="3">
    <source>
        <dbReference type="ARBA" id="ARBA00022723"/>
    </source>
</evidence>
<dbReference type="EMBL" id="AP005511">
    <property type="protein sequence ID" value="BAD19792.1"/>
    <property type="molecule type" value="Genomic_DNA"/>
</dbReference>
<dbReference type="GO" id="GO:0008270">
    <property type="term" value="F:zinc ion binding"/>
    <property type="evidence" value="ECO:0007669"/>
    <property type="project" value="UniProtKB-KW"/>
</dbReference>
<dbReference type="GO" id="GO:0061630">
    <property type="term" value="F:ubiquitin protein ligase activity"/>
    <property type="evidence" value="ECO:0007669"/>
    <property type="project" value="UniProtKB-EC"/>
</dbReference>
<comment type="similarity">
    <text evidence="6">Belongs to the RING-type zinc finger family. ATL subfamily.</text>
</comment>
<accession>Q6K512</accession>
<dbReference type="HOGENOM" id="CLU_013137_12_0_1"/>
<dbReference type="EC" id="2.3.2.27" evidence="2"/>
<evidence type="ECO:0000256" key="7">
    <source>
        <dbReference type="PROSITE-ProRule" id="PRU00175"/>
    </source>
</evidence>
<feature type="domain" description="RING-type" evidence="10">
    <location>
        <begin position="131"/>
        <end position="174"/>
    </location>
</feature>
<evidence type="ECO:0000256" key="1">
    <source>
        <dbReference type="ARBA" id="ARBA00000900"/>
    </source>
</evidence>
<dbReference type="Pfam" id="PF13639">
    <property type="entry name" value="zf-RING_2"/>
    <property type="match status" value="2"/>
</dbReference>
<dbReference type="PANTHER" id="PTHR14155:SF629">
    <property type="entry name" value="RING-TYPE DOMAIN-CONTAINING PROTEIN"/>
    <property type="match status" value="1"/>
</dbReference>
<dbReference type="SUPFAM" id="SSF57850">
    <property type="entry name" value="RING/U-box"/>
    <property type="match status" value="2"/>
</dbReference>
<feature type="compositionally biased region" description="Low complexity" evidence="8">
    <location>
        <begin position="406"/>
        <end position="425"/>
    </location>
</feature>
<evidence type="ECO:0000259" key="10">
    <source>
        <dbReference type="PROSITE" id="PS50089"/>
    </source>
</evidence>
<dbReference type="PANTHER" id="PTHR14155">
    <property type="entry name" value="RING FINGER DOMAIN-CONTAINING"/>
    <property type="match status" value="1"/>
</dbReference>
<sequence length="425" mass="44093">MLNWYPRSSAASSTAAAGDDVDGFRVFYGIAVVCLSIFLFCALAASVSVWKACAYAAMAALVLSVVGCFAPKRWVRRSRGGAEAERAAAGARRRPAADALARAPANAPPAFVHGCPLESGAAAAAGSCAVCAVCLEDVRGGETVRRLPACGHLFHVECIDMWLHSPHRTCPMCRCVVSPPARAAAKAAAEVVVSPESTADDVLPPRRRRPAIMSNVFARISAATLRGGGEEERGGGRGRRACYGIAASFAAVLLFCVLAVVGSVWKASVLAGMVLLAFGVADYLAPASWCRRRGGTNTRAAEREAQPGASSSSTFGLEKAAVDALPTFAYASGGAGAAQGGGDLEAGNGEPCSVCLEELHAGEIVREMPACKHLFHVECIDMWLHSHRTCPMCRCDLSPPREVAAKEATAAETAAPPGDDALPPV</sequence>
<keyword evidence="9" id="KW-0812">Transmembrane</keyword>
<gene>
    <name evidence="11" type="primary">OSJNBa0011N12.18</name>
</gene>
<reference evidence="12" key="2">
    <citation type="journal article" date="2008" name="Nucleic Acids Res.">
        <title>The rice annotation project database (RAP-DB): 2008 update.</title>
        <authorList>
            <consortium name="The rice annotation project (RAP)"/>
        </authorList>
    </citation>
    <scope>GENOME REANNOTATION</scope>
    <source>
        <strain evidence="12">cv. Nipponbare</strain>
    </source>
</reference>
<evidence type="ECO:0000256" key="2">
    <source>
        <dbReference type="ARBA" id="ARBA00012483"/>
    </source>
</evidence>
<feature type="transmembrane region" description="Helical" evidence="9">
    <location>
        <begin position="267"/>
        <end position="285"/>
    </location>
</feature>
<evidence type="ECO:0000256" key="5">
    <source>
        <dbReference type="ARBA" id="ARBA00022833"/>
    </source>
</evidence>
<dbReference type="Gene3D" id="3.30.40.10">
    <property type="entry name" value="Zinc/RING finger domain, C3HC4 (zinc finger)"/>
    <property type="match status" value="2"/>
</dbReference>
<evidence type="ECO:0000313" key="11">
    <source>
        <dbReference type="EMBL" id="BAD19792.1"/>
    </source>
</evidence>
<evidence type="ECO:0000256" key="6">
    <source>
        <dbReference type="ARBA" id="ARBA00024209"/>
    </source>
</evidence>
<evidence type="ECO:0000313" key="12">
    <source>
        <dbReference type="Proteomes" id="UP000000763"/>
    </source>
</evidence>
<feature type="transmembrane region" description="Helical" evidence="9">
    <location>
        <begin position="241"/>
        <end position="261"/>
    </location>
</feature>
<keyword evidence="3" id="KW-0479">Metal-binding</keyword>
<dbReference type="InterPro" id="IPR013083">
    <property type="entry name" value="Znf_RING/FYVE/PHD"/>
</dbReference>
<feature type="transmembrane region" description="Helical" evidence="9">
    <location>
        <begin position="52"/>
        <end position="70"/>
    </location>
</feature>
<dbReference type="AlphaFoldDB" id="Q6K512"/>
<keyword evidence="9" id="KW-1133">Transmembrane helix</keyword>